<dbReference type="InterPro" id="IPR001296">
    <property type="entry name" value="Glyco_trans_1"/>
</dbReference>
<reference evidence="3 4" key="1">
    <citation type="journal article" date="2021" name="Int. J. Syst. Evol. Microbiol.">
        <title>Streptococcus vicugnae sp. nov., isolated from faeces of alpacas (Vicugna pacos) and cattle (Bos taurus), Streptococcus zalophi sp. nov., and Streptococcus pacificus sp. nov., isolated from respiratory tract of California sea lions (Zalophus californianus).</title>
        <authorList>
            <person name="Volokhov D.V."/>
            <person name="Zagorodnyaya T.A."/>
            <person name="Shen Z."/>
            <person name="Blom J."/>
            <person name="Furtak V.A."/>
            <person name="Eisenberg T."/>
            <person name="Fan P."/>
            <person name="Jeong K.C."/>
            <person name="Gao Y."/>
            <person name="Zhang S."/>
            <person name="Amselle M."/>
        </authorList>
    </citation>
    <scope>NUCLEOTIDE SEQUENCE [LARGE SCALE GENOMIC DNA]</scope>
    <source>
        <strain evidence="4">CSL7508-lung</strain>
    </source>
</reference>
<keyword evidence="4" id="KW-1185">Reference proteome</keyword>
<dbReference type="InterPro" id="IPR028098">
    <property type="entry name" value="Glyco_trans_4-like_N"/>
</dbReference>
<dbReference type="Pfam" id="PF13439">
    <property type="entry name" value="Glyco_transf_4"/>
    <property type="match status" value="1"/>
</dbReference>
<dbReference type="Gene3D" id="3.40.50.2000">
    <property type="entry name" value="Glycogen Phosphorylase B"/>
    <property type="match status" value="2"/>
</dbReference>
<dbReference type="Proteomes" id="UP000644875">
    <property type="component" value="Unassembled WGS sequence"/>
</dbReference>
<evidence type="ECO:0000313" key="3">
    <source>
        <dbReference type="EMBL" id="MBJ8349201.1"/>
    </source>
</evidence>
<accession>A0A934UCX3</accession>
<sequence>MKVLLYLEAENYLRKSGIGRAIKHQEKALTMANQSYTTDINDTYDLIHMNTYGYKSWQLMKEAQKQGKKVIMHGHSTEEDFRNSFIFSNLISPLFKWYLCQFYKKADAIITPTEYSKQLIKNYGIKTPIFVCSNGIDLKKYGKDPKKEAAFRRYFNLRDDEKVIMCAGLYFKRKGIEDFVKVAEKLPNVRFIWFGETNKWVVPHSVRRIVTKNHPKNVTFAGYIKGDVFEGAMTASDAFFFPSKEETEGIVVLEALASRQQTILRDIPVYKSWITEDAVEFAKDVEGFVTAIQKVLDGKSHKEEAGYKVAETRSIDKIGQRLVSIYEKVMALK</sequence>
<proteinExistence type="predicted"/>
<dbReference type="Pfam" id="PF00534">
    <property type="entry name" value="Glycos_transf_1"/>
    <property type="match status" value="1"/>
</dbReference>
<evidence type="ECO:0000259" key="2">
    <source>
        <dbReference type="Pfam" id="PF13439"/>
    </source>
</evidence>
<evidence type="ECO:0000313" key="4">
    <source>
        <dbReference type="Proteomes" id="UP000644875"/>
    </source>
</evidence>
<dbReference type="GO" id="GO:0016757">
    <property type="term" value="F:glycosyltransferase activity"/>
    <property type="evidence" value="ECO:0007669"/>
    <property type="project" value="InterPro"/>
</dbReference>
<name>A0A934UCX3_9STRE</name>
<dbReference type="RefSeq" id="WP_199567130.1">
    <property type="nucleotide sequence ID" value="NZ_JAENBP010000001.1"/>
</dbReference>
<organism evidence="3 4">
    <name type="scientific">Streptococcus zalophi</name>
    <dbReference type="NCBI Taxonomy" id="640031"/>
    <lineage>
        <taxon>Bacteria</taxon>
        <taxon>Bacillati</taxon>
        <taxon>Bacillota</taxon>
        <taxon>Bacilli</taxon>
        <taxon>Lactobacillales</taxon>
        <taxon>Streptococcaceae</taxon>
        <taxon>Streptococcus</taxon>
    </lineage>
</organism>
<dbReference type="SUPFAM" id="SSF53756">
    <property type="entry name" value="UDP-Glycosyltransferase/glycogen phosphorylase"/>
    <property type="match status" value="1"/>
</dbReference>
<dbReference type="EMBL" id="JAENBP010000001">
    <property type="protein sequence ID" value="MBJ8349201.1"/>
    <property type="molecule type" value="Genomic_DNA"/>
</dbReference>
<dbReference type="PANTHER" id="PTHR45947:SF3">
    <property type="entry name" value="SULFOQUINOVOSYL TRANSFERASE SQD2"/>
    <property type="match status" value="1"/>
</dbReference>
<comment type="caution">
    <text evidence="3">The sequence shown here is derived from an EMBL/GenBank/DDBJ whole genome shotgun (WGS) entry which is preliminary data.</text>
</comment>
<dbReference type="AlphaFoldDB" id="A0A934UCX3"/>
<feature type="domain" description="Glycosyl transferase family 1" evidence="1">
    <location>
        <begin position="152"/>
        <end position="308"/>
    </location>
</feature>
<evidence type="ECO:0000259" key="1">
    <source>
        <dbReference type="Pfam" id="PF00534"/>
    </source>
</evidence>
<gene>
    <name evidence="3" type="ORF">JHK64_00970</name>
</gene>
<protein>
    <submittedName>
        <fullName evidence="3">Glycosyltransferase</fullName>
    </submittedName>
</protein>
<dbReference type="PANTHER" id="PTHR45947">
    <property type="entry name" value="SULFOQUINOVOSYL TRANSFERASE SQD2"/>
    <property type="match status" value="1"/>
</dbReference>
<feature type="domain" description="Glycosyltransferase subfamily 4-like N-terminal" evidence="2">
    <location>
        <begin position="43"/>
        <end position="139"/>
    </location>
</feature>
<dbReference type="InterPro" id="IPR050194">
    <property type="entry name" value="Glycosyltransferase_grp1"/>
</dbReference>